<dbReference type="RefSeq" id="WP_002576132.1">
    <property type="nucleotide sequence ID" value="NZ_BAABZS010000001.1"/>
</dbReference>
<gene>
    <name evidence="4" type="primary">ydfH_8</name>
    <name evidence="4" type="ORF">CBLFYP116_03884</name>
</gene>
<dbReference type="PANTHER" id="PTHR43537:SF51">
    <property type="entry name" value="HTH-TYPE TRANSCRIPTIONAL REGULATOR LGOR-RELATED"/>
    <property type="match status" value="1"/>
</dbReference>
<name>A0A6N2WQJ3_9FIRM</name>
<dbReference type="EMBL" id="CACRTF010000017">
    <property type="protein sequence ID" value="VYT44543.1"/>
    <property type="molecule type" value="Genomic_DNA"/>
</dbReference>
<dbReference type="Pfam" id="PF00392">
    <property type="entry name" value="GntR"/>
    <property type="match status" value="1"/>
</dbReference>
<evidence type="ECO:0000313" key="4">
    <source>
        <dbReference type="EMBL" id="VYT44543.1"/>
    </source>
</evidence>
<dbReference type="InterPro" id="IPR036388">
    <property type="entry name" value="WH-like_DNA-bd_sf"/>
</dbReference>
<evidence type="ECO:0000256" key="3">
    <source>
        <dbReference type="ARBA" id="ARBA00023163"/>
    </source>
</evidence>
<dbReference type="CDD" id="cd07377">
    <property type="entry name" value="WHTH_GntR"/>
    <property type="match status" value="1"/>
</dbReference>
<reference evidence="4" key="1">
    <citation type="submission" date="2019-11" db="EMBL/GenBank/DDBJ databases">
        <authorList>
            <person name="Feng L."/>
        </authorList>
    </citation>
    <scope>NUCLEOTIDE SEQUENCE</scope>
    <source>
        <strain evidence="4">CbolteaeLFYP116</strain>
    </source>
</reference>
<organism evidence="4">
    <name type="scientific">Enterocloster bolteae</name>
    <dbReference type="NCBI Taxonomy" id="208479"/>
    <lineage>
        <taxon>Bacteria</taxon>
        <taxon>Bacillati</taxon>
        <taxon>Bacillota</taxon>
        <taxon>Clostridia</taxon>
        <taxon>Lachnospirales</taxon>
        <taxon>Lachnospiraceae</taxon>
        <taxon>Enterocloster</taxon>
    </lineage>
</organism>
<keyword evidence="1" id="KW-0805">Transcription regulation</keyword>
<keyword evidence="3" id="KW-0804">Transcription</keyword>
<dbReference type="PROSITE" id="PS50949">
    <property type="entry name" value="HTH_GNTR"/>
    <property type="match status" value="1"/>
</dbReference>
<sequence length="229" mass="26108">MGKYQKSYEDSITNEPALNKRAYNIIKNRIIFDKLHPGQQLSIASLAEELQVSRTPISVSLSALERDGYVVVQPQRGTFVRELTPFELEIIFKARASLGKLVIESAGHLISKEELNKFHEEFSRFRNMKYISNPDLIELFYLDVEFHRLLDECIPGIIHDQVKVIADLTMNSRYIAYRNRFGGLTDQQIKVLCCDNHVAIIDALLKSDVSKGADAFVKDVCSGWESIKL</sequence>
<dbReference type="AlphaFoldDB" id="A0A6N2WQJ3"/>
<dbReference type="SUPFAM" id="SSF46785">
    <property type="entry name" value="Winged helix' DNA-binding domain"/>
    <property type="match status" value="1"/>
</dbReference>
<dbReference type="Gene3D" id="1.10.10.10">
    <property type="entry name" value="Winged helix-like DNA-binding domain superfamily/Winged helix DNA-binding domain"/>
    <property type="match status" value="1"/>
</dbReference>
<protein>
    <submittedName>
        <fullName evidence="4">Putative HTH-type transcriptional regulator YdfH</fullName>
    </submittedName>
</protein>
<dbReference type="GO" id="GO:0003700">
    <property type="term" value="F:DNA-binding transcription factor activity"/>
    <property type="evidence" value="ECO:0007669"/>
    <property type="project" value="InterPro"/>
</dbReference>
<dbReference type="GeneID" id="23114121"/>
<evidence type="ECO:0000256" key="2">
    <source>
        <dbReference type="ARBA" id="ARBA00023125"/>
    </source>
</evidence>
<evidence type="ECO:0000256" key="1">
    <source>
        <dbReference type="ARBA" id="ARBA00023015"/>
    </source>
</evidence>
<dbReference type="GO" id="GO:0003677">
    <property type="term" value="F:DNA binding"/>
    <property type="evidence" value="ECO:0007669"/>
    <property type="project" value="UniProtKB-KW"/>
</dbReference>
<dbReference type="InterPro" id="IPR008920">
    <property type="entry name" value="TF_FadR/GntR_C"/>
</dbReference>
<proteinExistence type="predicted"/>
<keyword evidence="2" id="KW-0238">DNA-binding</keyword>
<dbReference type="InterPro" id="IPR000524">
    <property type="entry name" value="Tscrpt_reg_HTH_GntR"/>
</dbReference>
<accession>A0A6N2WQJ3</accession>
<dbReference type="SMART" id="SM00345">
    <property type="entry name" value="HTH_GNTR"/>
    <property type="match status" value="1"/>
</dbReference>
<dbReference type="PANTHER" id="PTHR43537">
    <property type="entry name" value="TRANSCRIPTIONAL REGULATOR, GNTR FAMILY"/>
    <property type="match status" value="1"/>
</dbReference>
<dbReference type="SUPFAM" id="SSF48008">
    <property type="entry name" value="GntR ligand-binding domain-like"/>
    <property type="match status" value="1"/>
</dbReference>
<dbReference type="InterPro" id="IPR036390">
    <property type="entry name" value="WH_DNA-bd_sf"/>
</dbReference>